<dbReference type="EMBL" id="HBGJ01038082">
    <property type="protein sequence ID" value="CAD9265626.1"/>
    <property type="molecule type" value="Transcribed_RNA"/>
</dbReference>
<protein>
    <submittedName>
        <fullName evidence="2">Uncharacterized protein</fullName>
    </submittedName>
</protein>
<evidence type="ECO:0000313" key="2">
    <source>
        <dbReference type="EMBL" id="CAD9265626.1"/>
    </source>
</evidence>
<name>A0A7S1UEF5_9STRA</name>
<reference evidence="2" key="1">
    <citation type="submission" date="2021-01" db="EMBL/GenBank/DDBJ databases">
        <authorList>
            <person name="Corre E."/>
            <person name="Pelletier E."/>
            <person name="Niang G."/>
            <person name="Scheremetjew M."/>
            <person name="Finn R."/>
            <person name="Kale V."/>
            <person name="Holt S."/>
            <person name="Cochrane G."/>
            <person name="Meng A."/>
            <person name="Brown T."/>
            <person name="Cohen L."/>
        </authorList>
    </citation>
    <scope>NUCLEOTIDE SEQUENCE</scope>
    <source>
        <strain evidence="2">CCMP2877</strain>
    </source>
</reference>
<feature type="region of interest" description="Disordered" evidence="1">
    <location>
        <begin position="1"/>
        <end position="41"/>
    </location>
</feature>
<sequence length="171" mass="18884">MSPGPSPSLSPSRSPSKILSPSPSPSVSPKKKLNLDPKPKDRNFCEYCCAPSRTWKAAKMSCEVVEMMRMQQFGQYMDRIKKSTCAAEMRRLLEAGPPEYVSDKHGLPMPEGDTHIETLWYASDGEERSARLEGAPTGAEREALWQSLREFQGEGDTDEDGEQEGGGEAQS</sequence>
<feature type="compositionally biased region" description="Low complexity" evidence="1">
    <location>
        <begin position="9"/>
        <end position="28"/>
    </location>
</feature>
<gene>
    <name evidence="2" type="ORF">PPAR1163_LOCUS24049</name>
</gene>
<organism evidence="2">
    <name type="scientific">Phaeomonas parva</name>
    <dbReference type="NCBI Taxonomy" id="124430"/>
    <lineage>
        <taxon>Eukaryota</taxon>
        <taxon>Sar</taxon>
        <taxon>Stramenopiles</taxon>
        <taxon>Ochrophyta</taxon>
        <taxon>Pinguiophyceae</taxon>
        <taxon>Pinguiochrysidales</taxon>
        <taxon>Pinguiochrysidaceae</taxon>
        <taxon>Phaeomonas</taxon>
    </lineage>
</organism>
<evidence type="ECO:0000256" key="1">
    <source>
        <dbReference type="SAM" id="MobiDB-lite"/>
    </source>
</evidence>
<dbReference type="AlphaFoldDB" id="A0A7S1UEF5"/>
<proteinExistence type="predicted"/>
<feature type="region of interest" description="Disordered" evidence="1">
    <location>
        <begin position="148"/>
        <end position="171"/>
    </location>
</feature>
<feature type="compositionally biased region" description="Acidic residues" evidence="1">
    <location>
        <begin position="153"/>
        <end position="165"/>
    </location>
</feature>
<accession>A0A7S1UEF5</accession>